<organism evidence="1 2">
    <name type="scientific">Rhodococcus erythropolis</name>
    <name type="common">Arthrobacter picolinophilus</name>
    <dbReference type="NCBI Taxonomy" id="1833"/>
    <lineage>
        <taxon>Bacteria</taxon>
        <taxon>Bacillati</taxon>
        <taxon>Actinomycetota</taxon>
        <taxon>Actinomycetes</taxon>
        <taxon>Mycobacteriales</taxon>
        <taxon>Nocardiaceae</taxon>
        <taxon>Rhodococcus</taxon>
        <taxon>Rhodococcus erythropolis group</taxon>
    </lineage>
</organism>
<gene>
    <name evidence="1" type="ORF">QIE55_31620</name>
</gene>
<accession>A0AAX4A016</accession>
<dbReference type="EMBL" id="CP124545">
    <property type="protein sequence ID" value="WMN01849.1"/>
    <property type="molecule type" value="Genomic_DNA"/>
</dbReference>
<reference evidence="1" key="1">
    <citation type="submission" date="2023-08" db="EMBL/GenBank/DDBJ databases">
        <title>Isolation and Characterization of Rhodococcus erythropolis MGMM8.</title>
        <authorList>
            <person name="Diabankana R.G.C."/>
            <person name="Afordoanyi D.M."/>
            <person name="Validov S.Z."/>
        </authorList>
    </citation>
    <scope>NUCLEOTIDE SEQUENCE</scope>
    <source>
        <strain evidence="1">MGMM8</strain>
    </source>
</reference>
<protein>
    <submittedName>
        <fullName evidence="1">Uncharacterized protein</fullName>
    </submittedName>
</protein>
<dbReference type="AlphaFoldDB" id="A0AAX4A016"/>
<proteinExistence type="predicted"/>
<dbReference type="Proteomes" id="UP001230933">
    <property type="component" value="Chromosome"/>
</dbReference>
<sequence>MDSIAFASSAQAGDVIVTGSHGGTSAGEYAVGFGVRVVVCNDAGIGKNKAGIAGLAAIDAQKIVGIAVGHESSRIGDGKDVWECGIVTYANPTAVAVGVRVGSRVSEEVLALIERSVD</sequence>
<evidence type="ECO:0000313" key="2">
    <source>
        <dbReference type="Proteomes" id="UP001230933"/>
    </source>
</evidence>
<name>A0AAX4A016_RHOER</name>
<dbReference type="RefSeq" id="WP_308371229.1">
    <property type="nucleotide sequence ID" value="NZ_CP124545.1"/>
</dbReference>
<evidence type="ECO:0000313" key="1">
    <source>
        <dbReference type="EMBL" id="WMN01849.1"/>
    </source>
</evidence>